<dbReference type="Proteomes" id="UP000231279">
    <property type="component" value="Unassembled WGS sequence"/>
</dbReference>
<dbReference type="PANTHER" id="PTHR35508">
    <property type="entry name" value="VOLTAGE-DEPENDENT L-TYPE CALCIUM CHANNEL SUBUNIT"/>
    <property type="match status" value="1"/>
</dbReference>
<name>A0A2G9GLJ4_9LAMI</name>
<proteinExistence type="predicted"/>
<dbReference type="PANTHER" id="PTHR35508:SF1">
    <property type="entry name" value="VOLTAGE-DEPENDENT L-TYPE CALCIUM CHANNEL SUBUNIT"/>
    <property type="match status" value="1"/>
</dbReference>
<comment type="caution">
    <text evidence="2">The sequence shown here is derived from an EMBL/GenBank/DDBJ whole genome shotgun (WGS) entry which is preliminary data.</text>
</comment>
<reference evidence="3" key="1">
    <citation type="journal article" date="2018" name="Gigascience">
        <title>Genome assembly of the Pink Ipe (Handroanthus impetiginosus, Bignoniaceae), a highly valued, ecologically keystone Neotropical timber forest tree.</title>
        <authorList>
            <person name="Silva-Junior O.B."/>
            <person name="Grattapaglia D."/>
            <person name="Novaes E."/>
            <person name="Collevatti R.G."/>
        </authorList>
    </citation>
    <scope>NUCLEOTIDE SEQUENCE [LARGE SCALE GENOMIC DNA]</scope>
    <source>
        <strain evidence="3">cv. UFG-1</strain>
    </source>
</reference>
<protein>
    <submittedName>
        <fullName evidence="2">Uncharacterized protein</fullName>
    </submittedName>
</protein>
<keyword evidence="3" id="KW-1185">Reference proteome</keyword>
<evidence type="ECO:0000313" key="3">
    <source>
        <dbReference type="Proteomes" id="UP000231279"/>
    </source>
</evidence>
<keyword evidence="1" id="KW-0472">Membrane</keyword>
<dbReference type="AlphaFoldDB" id="A0A2G9GLJ4"/>
<evidence type="ECO:0000256" key="1">
    <source>
        <dbReference type="SAM" id="Phobius"/>
    </source>
</evidence>
<sequence>MTNEFFCFFFIISSRKQSPLHFTHTHQILRKMANDDTEKRNGVLVVEGVKDREEGTKELTLYTIFNRLIAAVFFPDRDSSASLLQRIKSSLSVNIPLLGEASRNSGRRVLIWTRRGGALRALLVVSVGTIFLLTLTGLLVFMLFFLAATVKAVVISLLVSLAAAGGFLALFFACVAAIYIVALSIAAFVISTATISAVIAVLIVTGWIGFFCTLWLAAKKSIGLARRSLSVTGSAVSSYTGSWHGRDHKVYKKSD</sequence>
<dbReference type="OrthoDB" id="1925129at2759"/>
<dbReference type="STRING" id="429701.A0A2G9GLJ4"/>
<feature type="transmembrane region" description="Helical" evidence="1">
    <location>
        <begin position="168"/>
        <end position="189"/>
    </location>
</feature>
<accession>A0A2G9GLJ4</accession>
<evidence type="ECO:0000313" key="2">
    <source>
        <dbReference type="EMBL" id="PIN06082.1"/>
    </source>
</evidence>
<dbReference type="EMBL" id="NKXS01004536">
    <property type="protein sequence ID" value="PIN06082.1"/>
    <property type="molecule type" value="Genomic_DNA"/>
</dbReference>
<feature type="transmembrane region" description="Helical" evidence="1">
    <location>
        <begin position="141"/>
        <end position="161"/>
    </location>
</feature>
<organism evidence="2 3">
    <name type="scientific">Handroanthus impetiginosus</name>
    <dbReference type="NCBI Taxonomy" id="429701"/>
    <lineage>
        <taxon>Eukaryota</taxon>
        <taxon>Viridiplantae</taxon>
        <taxon>Streptophyta</taxon>
        <taxon>Embryophyta</taxon>
        <taxon>Tracheophyta</taxon>
        <taxon>Spermatophyta</taxon>
        <taxon>Magnoliopsida</taxon>
        <taxon>eudicotyledons</taxon>
        <taxon>Gunneridae</taxon>
        <taxon>Pentapetalae</taxon>
        <taxon>asterids</taxon>
        <taxon>lamiids</taxon>
        <taxon>Lamiales</taxon>
        <taxon>Bignoniaceae</taxon>
        <taxon>Crescentiina</taxon>
        <taxon>Tabebuia alliance</taxon>
        <taxon>Handroanthus</taxon>
    </lineage>
</organism>
<keyword evidence="1" id="KW-1133">Transmembrane helix</keyword>
<keyword evidence="1" id="KW-0812">Transmembrane</keyword>
<gene>
    <name evidence="2" type="ORF">CDL12_21373</name>
</gene>
<feature type="transmembrane region" description="Helical" evidence="1">
    <location>
        <begin position="117"/>
        <end position="135"/>
    </location>
</feature>
<feature type="transmembrane region" description="Helical" evidence="1">
    <location>
        <begin position="195"/>
        <end position="218"/>
    </location>
</feature>